<dbReference type="InterPro" id="IPR008906">
    <property type="entry name" value="HATC_C_dom"/>
</dbReference>
<dbReference type="InterPro" id="IPR012337">
    <property type="entry name" value="RNaseH-like_sf"/>
</dbReference>
<protein>
    <recommendedName>
        <fullName evidence="1">HAT C-terminal dimerisation domain-containing protein</fullName>
    </recommendedName>
</protein>
<dbReference type="HOGENOM" id="CLU_009123_2_1_1"/>
<gene>
    <name evidence="2" type="ORF">PISMIDRAFT_115785</name>
</gene>
<dbReference type="EMBL" id="KN833906">
    <property type="protein sequence ID" value="KIK15111.1"/>
    <property type="molecule type" value="Genomic_DNA"/>
</dbReference>
<feature type="domain" description="HAT C-terminal dimerisation" evidence="1">
    <location>
        <begin position="321"/>
        <end position="395"/>
    </location>
</feature>
<evidence type="ECO:0000259" key="1">
    <source>
        <dbReference type="Pfam" id="PF05699"/>
    </source>
</evidence>
<reference evidence="3" key="2">
    <citation type="submission" date="2015-01" db="EMBL/GenBank/DDBJ databases">
        <title>Evolutionary Origins and Diversification of the Mycorrhizal Mutualists.</title>
        <authorList>
            <consortium name="DOE Joint Genome Institute"/>
            <consortium name="Mycorrhizal Genomics Consortium"/>
            <person name="Kohler A."/>
            <person name="Kuo A."/>
            <person name="Nagy L.G."/>
            <person name="Floudas D."/>
            <person name="Copeland A."/>
            <person name="Barry K.W."/>
            <person name="Cichocki N."/>
            <person name="Veneault-Fourrey C."/>
            <person name="LaButti K."/>
            <person name="Lindquist E.A."/>
            <person name="Lipzen A."/>
            <person name="Lundell T."/>
            <person name="Morin E."/>
            <person name="Murat C."/>
            <person name="Riley R."/>
            <person name="Ohm R."/>
            <person name="Sun H."/>
            <person name="Tunlid A."/>
            <person name="Henrissat B."/>
            <person name="Grigoriev I.V."/>
            <person name="Hibbett D.S."/>
            <person name="Martin F."/>
        </authorList>
    </citation>
    <scope>NUCLEOTIDE SEQUENCE [LARGE SCALE GENOMIC DNA]</scope>
    <source>
        <strain evidence="3">441</strain>
    </source>
</reference>
<evidence type="ECO:0000313" key="2">
    <source>
        <dbReference type="EMBL" id="KIK15111.1"/>
    </source>
</evidence>
<dbReference type="Proteomes" id="UP000054018">
    <property type="component" value="Unassembled WGS sequence"/>
</dbReference>
<dbReference type="PANTHER" id="PTHR23272:SF104">
    <property type="entry name" value="HAT FAMILY DIMERISATION DOMAIN CONTAINING PROTEIN, EXPRESSED"/>
    <property type="match status" value="1"/>
</dbReference>
<dbReference type="SUPFAM" id="SSF53098">
    <property type="entry name" value="Ribonuclease H-like"/>
    <property type="match status" value="1"/>
</dbReference>
<dbReference type="Pfam" id="PF05699">
    <property type="entry name" value="Dimer_Tnp_hAT"/>
    <property type="match status" value="1"/>
</dbReference>
<accession>A0A0C9YEU9</accession>
<sequence length="456" mass="51655">MAHIINLATQAFLSVHSKSKHYDPAAPDTTDLVAVRHGFERDEIGLVRAIAVKERSSAKRKELFQRIQTRTDDGHVPCTQVLQLLLDTKTRWSSTFLMLRRALDLKEEVNYFVRLLALEEQDVEKRQKLMEVELVDSKWERVQLLLSLLVQAEKAQHAFSAEQGPTMHAVLPALESLFKAWSLRKNMAKYGDFTDALDAGLNKISEYYEQTATSDAHIIAMLLDPAQKLNHIRLYWGEELLAEAIEHAEVIDRYDAIYGPNVPSSKVANPGHHITLRDRKLLSLLGELSDDDTEDDSFSHHDTHNQWGDPAKPWLCGFHEYLNTREHIGSLSIVQWWGLNTPRYPVWGSLARDYLPIMASSVSSEHAFLSTGITISKRRNCLKADIIEALQCMKSLSKKHLLFPDNPSIVSEVQMAPTAGVSPAEAWDDITDNLAGDESQEEFDDDQDVYVPFCDI</sequence>
<dbReference type="OrthoDB" id="2690041at2759"/>
<keyword evidence="3" id="KW-1185">Reference proteome</keyword>
<organism evidence="2 3">
    <name type="scientific">Pisolithus microcarpus 441</name>
    <dbReference type="NCBI Taxonomy" id="765257"/>
    <lineage>
        <taxon>Eukaryota</taxon>
        <taxon>Fungi</taxon>
        <taxon>Dikarya</taxon>
        <taxon>Basidiomycota</taxon>
        <taxon>Agaricomycotina</taxon>
        <taxon>Agaricomycetes</taxon>
        <taxon>Agaricomycetidae</taxon>
        <taxon>Boletales</taxon>
        <taxon>Sclerodermatineae</taxon>
        <taxon>Pisolithaceae</taxon>
        <taxon>Pisolithus</taxon>
    </lineage>
</organism>
<reference evidence="2 3" key="1">
    <citation type="submission" date="2014-04" db="EMBL/GenBank/DDBJ databases">
        <authorList>
            <consortium name="DOE Joint Genome Institute"/>
            <person name="Kuo A."/>
            <person name="Kohler A."/>
            <person name="Costa M.D."/>
            <person name="Nagy L.G."/>
            <person name="Floudas D."/>
            <person name="Copeland A."/>
            <person name="Barry K.W."/>
            <person name="Cichocki N."/>
            <person name="Veneault-Fourrey C."/>
            <person name="LaButti K."/>
            <person name="Lindquist E.A."/>
            <person name="Lipzen A."/>
            <person name="Lundell T."/>
            <person name="Morin E."/>
            <person name="Murat C."/>
            <person name="Sun H."/>
            <person name="Tunlid A."/>
            <person name="Henrissat B."/>
            <person name="Grigoriev I.V."/>
            <person name="Hibbett D.S."/>
            <person name="Martin F."/>
            <person name="Nordberg H.P."/>
            <person name="Cantor M.N."/>
            <person name="Hua S.X."/>
        </authorList>
    </citation>
    <scope>NUCLEOTIDE SEQUENCE [LARGE SCALE GENOMIC DNA]</scope>
    <source>
        <strain evidence="2 3">441</strain>
    </source>
</reference>
<dbReference type="PANTHER" id="PTHR23272">
    <property type="entry name" value="BED FINGER-RELATED"/>
    <property type="match status" value="1"/>
</dbReference>
<name>A0A0C9YEU9_9AGAM</name>
<evidence type="ECO:0000313" key="3">
    <source>
        <dbReference type="Proteomes" id="UP000054018"/>
    </source>
</evidence>
<proteinExistence type="predicted"/>
<dbReference type="AlphaFoldDB" id="A0A0C9YEU9"/>
<dbReference type="GO" id="GO:0046983">
    <property type="term" value="F:protein dimerization activity"/>
    <property type="evidence" value="ECO:0007669"/>
    <property type="project" value="InterPro"/>
</dbReference>